<dbReference type="GO" id="GO:0005524">
    <property type="term" value="F:ATP binding"/>
    <property type="evidence" value="ECO:0007669"/>
    <property type="project" value="UniProtKB-UniRule"/>
</dbReference>
<dbReference type="PANTHER" id="PTHR43289">
    <property type="entry name" value="MITOGEN-ACTIVATED PROTEIN KINASE KINASE KINASE 20-RELATED"/>
    <property type="match status" value="1"/>
</dbReference>
<dbReference type="CDD" id="cd14014">
    <property type="entry name" value="STKc_PknB_like"/>
    <property type="match status" value="1"/>
</dbReference>
<dbReference type="Pfam" id="PF00069">
    <property type="entry name" value="Pkinase"/>
    <property type="match status" value="1"/>
</dbReference>
<keyword evidence="8" id="KW-1185">Reference proteome</keyword>
<evidence type="ECO:0000256" key="3">
    <source>
        <dbReference type="ARBA" id="ARBA00022777"/>
    </source>
</evidence>
<sequence>MQTPPSSADWSAVKALFEAAQALPAADREGFVRSAGAGPEVEAEVLSLLAHSTEAFLAQPAAHLLGAQSQPSAGHPGERLGPWRLVHPLGSGGMGEVWLAERADGAYTGEAAVKLLKRGMDSAAVLQRFAQERQALARLDHAHIARLFDAGLSPQGLPYFVMERVQGQSIDQAAAALPLEGKLALFLQLTDAVAHAHRHLLVHRDLKPSNVLVNDEGQVKLLDFGIAKALDPLDDPGAPEQTLAGQRPFTPTHASPEQVRGEPVSTATDVYSLGVLLYQLLTGQRPYGRDARSPAEAAQAVLNEAPTRPSALTLPSNMGANAQDWLSTRQRLQGDLDNILLKALEKDVPRRYASVDQFAADLRATLAGYPVSARAPSRGYLLSKFVQRNRVTVGLGATAVLALLTGLALAAWQAHVARQARQAAELRLTAVKGITADLVFRFGDAITYLPGGRKAQDKLLEQTLSALSPLVQGEQPDSDLQALSASILARRAELLGNDTTGTAELAAETDAMAQRAIALGERLWSTHQRDWRFAQWHARVLQVQSVRQRNSGQPEAAEATIRQAIARLEVARPHAQPDLLGRAALGVELANTTLSLAQTLSAAGRMGEALVLYAKAEPVYRDLLDDKAMQAESDRQAAPGDIKSEVYLRHQLGVARASRALTLIRLDRLDEALTELQATLPLRRANVAADPDNIAWHDGLMQEANTLSLVQLRLGQAAAALAASTLAWEENERLARQEGPKSKWATMPRTLALQHGRALWATGQPEAALAVVSRGMALWQATRGTAPNPGADVRWSQLQALQGALLHALRRPGAEAPLRAALARLQGHFGDANLGRSARLAWAEAAAWLAPLNPNDADSLRRAASQALDEAAATMPLAADHRALRDELERVLARR</sequence>
<comment type="caution">
    <text evidence="7">The sequence shown here is derived from an EMBL/GenBank/DDBJ whole genome shotgun (WGS) entry which is preliminary data.</text>
</comment>
<dbReference type="RefSeq" id="WP_127682497.1">
    <property type="nucleotide sequence ID" value="NZ_SACM01000002.1"/>
</dbReference>
<dbReference type="PROSITE" id="PS50011">
    <property type="entry name" value="PROTEIN_KINASE_DOM"/>
    <property type="match status" value="1"/>
</dbReference>
<dbReference type="SUPFAM" id="SSF48452">
    <property type="entry name" value="TPR-like"/>
    <property type="match status" value="1"/>
</dbReference>
<dbReference type="InterPro" id="IPR008271">
    <property type="entry name" value="Ser/Thr_kinase_AS"/>
</dbReference>
<keyword evidence="2 5" id="KW-0547">Nucleotide-binding</keyword>
<evidence type="ECO:0000313" key="8">
    <source>
        <dbReference type="Proteomes" id="UP000288587"/>
    </source>
</evidence>
<dbReference type="Gene3D" id="1.10.510.10">
    <property type="entry name" value="Transferase(Phosphotransferase) domain 1"/>
    <property type="match status" value="1"/>
</dbReference>
<dbReference type="PROSITE" id="PS00107">
    <property type="entry name" value="PROTEIN_KINASE_ATP"/>
    <property type="match status" value="1"/>
</dbReference>
<evidence type="ECO:0000256" key="2">
    <source>
        <dbReference type="ARBA" id="ARBA00022741"/>
    </source>
</evidence>
<dbReference type="Gene3D" id="3.30.200.20">
    <property type="entry name" value="Phosphorylase Kinase, domain 1"/>
    <property type="match status" value="1"/>
</dbReference>
<dbReference type="GO" id="GO:0004674">
    <property type="term" value="F:protein serine/threonine kinase activity"/>
    <property type="evidence" value="ECO:0007669"/>
    <property type="project" value="UniProtKB-KW"/>
</dbReference>
<evidence type="ECO:0000259" key="6">
    <source>
        <dbReference type="PROSITE" id="PS50011"/>
    </source>
</evidence>
<feature type="binding site" evidence="5">
    <location>
        <position position="114"/>
    </location>
    <ligand>
        <name>ATP</name>
        <dbReference type="ChEBI" id="CHEBI:30616"/>
    </ligand>
</feature>
<dbReference type="SUPFAM" id="SSF56112">
    <property type="entry name" value="Protein kinase-like (PK-like)"/>
    <property type="match status" value="1"/>
</dbReference>
<keyword evidence="1" id="KW-0808">Transferase</keyword>
<reference evidence="7 8" key="1">
    <citation type="submission" date="2019-01" db="EMBL/GenBank/DDBJ databases">
        <authorList>
            <person name="Chen W.-M."/>
        </authorList>
    </citation>
    <scope>NUCLEOTIDE SEQUENCE [LARGE SCALE GENOMIC DNA]</scope>
    <source>
        <strain evidence="7 8">CCP-18</strain>
    </source>
</reference>
<keyword evidence="4 5" id="KW-0067">ATP-binding</keyword>
<accession>A0A437LKQ6</accession>
<name>A0A437LKQ6_9BURK</name>
<gene>
    <name evidence="7" type="ORF">EOD73_08095</name>
</gene>
<evidence type="ECO:0000313" key="7">
    <source>
        <dbReference type="EMBL" id="RVT85999.1"/>
    </source>
</evidence>
<feature type="domain" description="Protein kinase" evidence="6">
    <location>
        <begin position="83"/>
        <end position="366"/>
    </location>
</feature>
<proteinExistence type="predicted"/>
<protein>
    <submittedName>
        <fullName evidence="7">Serine/threonine protein kinase</fullName>
    </submittedName>
</protein>
<dbReference type="InterPro" id="IPR000719">
    <property type="entry name" value="Prot_kinase_dom"/>
</dbReference>
<dbReference type="AlphaFoldDB" id="A0A437LKQ6"/>
<evidence type="ECO:0000256" key="1">
    <source>
        <dbReference type="ARBA" id="ARBA00022679"/>
    </source>
</evidence>
<evidence type="ECO:0000256" key="4">
    <source>
        <dbReference type="ARBA" id="ARBA00022840"/>
    </source>
</evidence>
<dbReference type="SMART" id="SM00220">
    <property type="entry name" value="S_TKc"/>
    <property type="match status" value="1"/>
</dbReference>
<dbReference type="Gene3D" id="1.25.40.10">
    <property type="entry name" value="Tetratricopeptide repeat domain"/>
    <property type="match status" value="1"/>
</dbReference>
<keyword evidence="7" id="KW-0723">Serine/threonine-protein kinase</keyword>
<dbReference type="EMBL" id="SACM01000002">
    <property type="protein sequence ID" value="RVT85999.1"/>
    <property type="molecule type" value="Genomic_DNA"/>
</dbReference>
<dbReference type="PROSITE" id="PS00108">
    <property type="entry name" value="PROTEIN_KINASE_ST"/>
    <property type="match status" value="1"/>
</dbReference>
<organism evidence="7 8">
    <name type="scientific">Inhella crocodyli</name>
    <dbReference type="NCBI Taxonomy" id="2499851"/>
    <lineage>
        <taxon>Bacteria</taxon>
        <taxon>Pseudomonadati</taxon>
        <taxon>Pseudomonadota</taxon>
        <taxon>Betaproteobacteria</taxon>
        <taxon>Burkholderiales</taxon>
        <taxon>Sphaerotilaceae</taxon>
        <taxon>Inhella</taxon>
    </lineage>
</organism>
<dbReference type="InterPro" id="IPR017441">
    <property type="entry name" value="Protein_kinase_ATP_BS"/>
</dbReference>
<evidence type="ECO:0000256" key="5">
    <source>
        <dbReference type="PROSITE-ProRule" id="PRU10141"/>
    </source>
</evidence>
<dbReference type="OrthoDB" id="9791419at2"/>
<dbReference type="PANTHER" id="PTHR43289:SF34">
    <property type="entry name" value="SERINE_THREONINE-PROTEIN KINASE YBDM-RELATED"/>
    <property type="match status" value="1"/>
</dbReference>
<dbReference type="Proteomes" id="UP000288587">
    <property type="component" value="Unassembled WGS sequence"/>
</dbReference>
<keyword evidence="3 7" id="KW-0418">Kinase</keyword>
<dbReference type="InterPro" id="IPR011990">
    <property type="entry name" value="TPR-like_helical_dom_sf"/>
</dbReference>
<dbReference type="InterPro" id="IPR011009">
    <property type="entry name" value="Kinase-like_dom_sf"/>
</dbReference>